<feature type="compositionally biased region" description="Polar residues" evidence="3">
    <location>
        <begin position="448"/>
        <end position="497"/>
    </location>
</feature>
<evidence type="ECO:0000313" key="5">
    <source>
        <dbReference type="Proteomes" id="UP000053593"/>
    </source>
</evidence>
<feature type="compositionally biased region" description="Basic and acidic residues" evidence="3">
    <location>
        <begin position="209"/>
        <end position="224"/>
    </location>
</feature>
<feature type="compositionally biased region" description="Acidic residues" evidence="3">
    <location>
        <begin position="498"/>
        <end position="507"/>
    </location>
</feature>
<proteinExistence type="predicted"/>
<dbReference type="Pfam" id="PF00145">
    <property type="entry name" value="DNA_methylase"/>
    <property type="match status" value="1"/>
</dbReference>
<evidence type="ECO:0008006" key="6">
    <source>
        <dbReference type="Google" id="ProtNLM"/>
    </source>
</evidence>
<keyword evidence="1" id="KW-0489">Methyltransferase</keyword>
<feature type="region of interest" description="Disordered" evidence="3">
    <location>
        <begin position="380"/>
        <end position="620"/>
    </location>
</feature>
<dbReference type="GO" id="GO:0008168">
    <property type="term" value="F:methyltransferase activity"/>
    <property type="evidence" value="ECO:0007669"/>
    <property type="project" value="UniProtKB-KW"/>
</dbReference>
<gene>
    <name evidence="4" type="ORF">GYMLUDRAFT_843437</name>
</gene>
<keyword evidence="5" id="KW-1185">Reference proteome</keyword>
<feature type="compositionally biased region" description="Polar residues" evidence="3">
    <location>
        <begin position="380"/>
        <end position="389"/>
    </location>
</feature>
<dbReference type="Proteomes" id="UP000053593">
    <property type="component" value="Unassembled WGS sequence"/>
</dbReference>
<dbReference type="HOGENOM" id="CLU_316878_0_0_1"/>
<dbReference type="InterPro" id="IPR001525">
    <property type="entry name" value="C5_MeTfrase"/>
</dbReference>
<evidence type="ECO:0000256" key="3">
    <source>
        <dbReference type="SAM" id="MobiDB-lite"/>
    </source>
</evidence>
<protein>
    <recommendedName>
        <fullName evidence="6">DNA (cytosine-5-)-methyltransferase</fullName>
    </recommendedName>
</protein>
<name>A0A0D0BZK5_9AGAR</name>
<feature type="compositionally biased region" description="Acidic residues" evidence="3">
    <location>
        <begin position="158"/>
        <end position="167"/>
    </location>
</feature>
<evidence type="ECO:0000256" key="1">
    <source>
        <dbReference type="ARBA" id="ARBA00022603"/>
    </source>
</evidence>
<dbReference type="OrthoDB" id="5376140at2759"/>
<accession>A0A0D0BZK5</accession>
<dbReference type="EMBL" id="KN834807">
    <property type="protein sequence ID" value="KIK55374.1"/>
    <property type="molecule type" value="Genomic_DNA"/>
</dbReference>
<dbReference type="AlphaFoldDB" id="A0A0D0BZK5"/>
<sequence>MNPNQIPLFYLNHRTLSVNKVHAVDNSCPYARRRRPPPGPHGGQDSYDEAVICDCGAHKLIALIEDEVLADERPRTRQHLTTLRYNIAARLPCEVTYGFEYGKLMIRWKLRGVTVGREEFLVRVLEVEGRGFDRDDDEVKFSNVTEEEVEREAKAESDDVDFEEEDEGGKGGGGGGDDSIQNGALQSDGGGLENASMQNTDGETAELNVRGHGDDLDQNPDRDQSPSGTPGENASSTKLEDHDQSDADTESVSGVDIMEGHEFIRTSEDFWIFDDYKPATQYVVQIRADNAKAFFSVPFYFSIPPRPPANVSVSQQQQQQDSSLVQVIWDASEGADSYLVVFDDVDKESFEVDNGETRWSGIPPQGATHITVYSRCTALEHQSSGTTQPLRAPTPIPVPEPEVQPVSNSAEPILGPPVTDVIDAEPERESGGAHVPAEASQHEPGTSGRESAQTLVDTTSTMGSDDSAERSSAPSQQGFGTPSRQSTQTLVNATSAMDSDDGYDSDNEPFRSTFPSNSMDIDESILSFHMPPTFVPGESRGSRTDVDMPVPDEEPFERSESTNKRKRRPSLSRPSSPASPEPRRRRIDESAPFARIGDAEDLPDDYEGDSLDLESDGEHEEEEEILMMKTSLSEINVVQDSSAETTQASKQTNLSYHTVRGVQVTPGLIVQCSGPSGPSLIGQVRRITKKGTSVWIETVLYKPCKSHFTGWEDDRHLVLDVAFAAGPFNGVDSLPAIALEDDWFSHVERAKYQKIIHTNHTSASVDDSSFICPWAYISGEGHASYIRPILEVPSECTTQVRAKSLSAVNIFCGAGGVSVGFSQAGFNTVLGVDKDSSAISTFQRNFNSARVHFQPSEDFLADVLEKKLESPMPSVLIISPPCQSLESEGKHNRLTESIGAALQAYQPPYCVLFNANSKTI</sequence>
<evidence type="ECO:0000256" key="2">
    <source>
        <dbReference type="ARBA" id="ARBA00022679"/>
    </source>
</evidence>
<organism evidence="4 5">
    <name type="scientific">Collybiopsis luxurians FD-317 M1</name>
    <dbReference type="NCBI Taxonomy" id="944289"/>
    <lineage>
        <taxon>Eukaryota</taxon>
        <taxon>Fungi</taxon>
        <taxon>Dikarya</taxon>
        <taxon>Basidiomycota</taxon>
        <taxon>Agaricomycotina</taxon>
        <taxon>Agaricomycetes</taxon>
        <taxon>Agaricomycetidae</taxon>
        <taxon>Agaricales</taxon>
        <taxon>Marasmiineae</taxon>
        <taxon>Omphalotaceae</taxon>
        <taxon>Collybiopsis</taxon>
        <taxon>Collybiopsis luxurians</taxon>
    </lineage>
</organism>
<reference evidence="4 5" key="1">
    <citation type="submission" date="2014-04" db="EMBL/GenBank/DDBJ databases">
        <title>Evolutionary Origins and Diversification of the Mycorrhizal Mutualists.</title>
        <authorList>
            <consortium name="DOE Joint Genome Institute"/>
            <consortium name="Mycorrhizal Genomics Consortium"/>
            <person name="Kohler A."/>
            <person name="Kuo A."/>
            <person name="Nagy L.G."/>
            <person name="Floudas D."/>
            <person name="Copeland A."/>
            <person name="Barry K.W."/>
            <person name="Cichocki N."/>
            <person name="Veneault-Fourrey C."/>
            <person name="LaButti K."/>
            <person name="Lindquist E.A."/>
            <person name="Lipzen A."/>
            <person name="Lundell T."/>
            <person name="Morin E."/>
            <person name="Murat C."/>
            <person name="Riley R."/>
            <person name="Ohm R."/>
            <person name="Sun H."/>
            <person name="Tunlid A."/>
            <person name="Henrissat B."/>
            <person name="Grigoriev I.V."/>
            <person name="Hibbett D.S."/>
            <person name="Martin F."/>
        </authorList>
    </citation>
    <scope>NUCLEOTIDE SEQUENCE [LARGE SCALE GENOMIC DNA]</scope>
    <source>
        <strain evidence="4 5">FD-317 M1</strain>
    </source>
</reference>
<dbReference type="InterPro" id="IPR029063">
    <property type="entry name" value="SAM-dependent_MTases_sf"/>
</dbReference>
<dbReference type="SUPFAM" id="SSF53335">
    <property type="entry name" value="S-adenosyl-L-methionine-dependent methyltransferases"/>
    <property type="match status" value="1"/>
</dbReference>
<keyword evidence="2" id="KW-0808">Transferase</keyword>
<evidence type="ECO:0000313" key="4">
    <source>
        <dbReference type="EMBL" id="KIK55374.1"/>
    </source>
</evidence>
<feature type="compositionally biased region" description="Pro residues" evidence="3">
    <location>
        <begin position="392"/>
        <end position="402"/>
    </location>
</feature>
<dbReference type="Gene3D" id="3.40.50.150">
    <property type="entry name" value="Vaccinia Virus protein VP39"/>
    <property type="match status" value="1"/>
</dbReference>
<feature type="compositionally biased region" description="Acidic residues" evidence="3">
    <location>
        <begin position="599"/>
        <end position="620"/>
    </location>
</feature>
<feature type="region of interest" description="Disordered" evidence="3">
    <location>
        <begin position="138"/>
        <end position="254"/>
    </location>
</feature>
<feature type="compositionally biased region" description="Polar residues" evidence="3">
    <location>
        <begin position="225"/>
        <end position="237"/>
    </location>
</feature>
<dbReference type="GO" id="GO:0032259">
    <property type="term" value="P:methylation"/>
    <property type="evidence" value="ECO:0007669"/>
    <property type="project" value="UniProtKB-KW"/>
</dbReference>